<comment type="similarity">
    <text evidence="1">In the C-terminal section; belongs to the class-I pyridoxal-phosphate-dependent aminotransferase family.</text>
</comment>
<evidence type="ECO:0000313" key="8">
    <source>
        <dbReference type="Proteomes" id="UP000760545"/>
    </source>
</evidence>
<dbReference type="SUPFAM" id="SSF53383">
    <property type="entry name" value="PLP-dependent transferases"/>
    <property type="match status" value="1"/>
</dbReference>
<dbReference type="RefSeq" id="WP_167918238.1">
    <property type="nucleotide sequence ID" value="NZ_JAAVJS010000014.1"/>
</dbReference>
<protein>
    <submittedName>
        <fullName evidence="7">PLP-dependent aminotransferase family protein</fullName>
    </submittedName>
</protein>
<dbReference type="InterPro" id="IPR015424">
    <property type="entry name" value="PyrdxlP-dep_Trfase"/>
</dbReference>
<dbReference type="SMART" id="SM00345">
    <property type="entry name" value="HTH_GNTR"/>
    <property type="match status" value="1"/>
</dbReference>
<dbReference type="InterPro" id="IPR036388">
    <property type="entry name" value="WH-like_DNA-bd_sf"/>
</dbReference>
<sequence length="496" mass="55847">MNSPVVPLFEQLIDVDKSSSKPVYLQVAEQIVNLIQRGYVSKGAILPGTRGLSQLLKVHRNTAVAVYDELAAQGWVDIVPNKGTFVLFPEQRTAKITAPIGHINQVNTYAHATGFPFQKSFNLSPNTSETTAKYMVNDGKPDLRLHPTHQFSRWYSAAMKRKTLIAKWNRSGAHSVFEMHLCNYLNATRGFHIKPQNVLNTRSTEMSLYVVSRLLINTGDVVLVGALSNFESNMIFQQAGASIKTIPVDAEGLDVEYIKTHFAKGNIRCVYVCAHRDYPTTKTLSANRRLKLLQLAKAYGFAIIEDDYDYDFQFEGSAMLPMASADAHGMVIYLGKLGQSLFPSFQTGFVVAPENLISECKNYMQLLDKQGDLIQEQMLSELIAEGELNRLVKKNIVVYKQRRDSLLKHFETEFKSIAEWNVPFGGLAVWLEFQPQIPLMKLAEAAEKYDVFLPKTILYQDKNTCAIRFGFGHFNEEELAIVVKALKKAYNLVLNS</sequence>
<dbReference type="Proteomes" id="UP000760545">
    <property type="component" value="Unassembled WGS sequence"/>
</dbReference>
<keyword evidence="7" id="KW-0808">Transferase</keyword>
<dbReference type="CDD" id="cd07377">
    <property type="entry name" value="WHTH_GntR"/>
    <property type="match status" value="1"/>
</dbReference>
<dbReference type="PROSITE" id="PS50949">
    <property type="entry name" value="HTH_GNTR"/>
    <property type="match status" value="1"/>
</dbReference>
<reference evidence="7 8" key="1">
    <citation type="submission" date="2020-03" db="EMBL/GenBank/DDBJ databases">
        <title>Tamlana sp. nov, isolated from XXX.</title>
        <authorList>
            <person name="Cao W.R."/>
        </authorList>
    </citation>
    <scope>NUCLEOTIDE SEQUENCE [LARGE SCALE GENOMIC DNA]</scope>
    <source>
        <strain evidence="7 8">HST1-43</strain>
    </source>
</reference>
<dbReference type="Gene3D" id="3.40.640.10">
    <property type="entry name" value="Type I PLP-dependent aspartate aminotransferase-like (Major domain)"/>
    <property type="match status" value="1"/>
</dbReference>
<evidence type="ECO:0000256" key="4">
    <source>
        <dbReference type="ARBA" id="ARBA00023125"/>
    </source>
</evidence>
<evidence type="ECO:0000256" key="5">
    <source>
        <dbReference type="ARBA" id="ARBA00023163"/>
    </source>
</evidence>
<dbReference type="CDD" id="cd00609">
    <property type="entry name" value="AAT_like"/>
    <property type="match status" value="1"/>
</dbReference>
<dbReference type="Pfam" id="PF00392">
    <property type="entry name" value="GntR"/>
    <property type="match status" value="1"/>
</dbReference>
<gene>
    <name evidence="7" type="ORF">HC176_10905</name>
</gene>
<dbReference type="GO" id="GO:0008483">
    <property type="term" value="F:transaminase activity"/>
    <property type="evidence" value="ECO:0007669"/>
    <property type="project" value="UniProtKB-KW"/>
</dbReference>
<dbReference type="InterPro" id="IPR051446">
    <property type="entry name" value="HTH_trans_reg/aminotransferase"/>
</dbReference>
<keyword evidence="7" id="KW-0032">Aminotransferase</keyword>
<keyword evidence="5" id="KW-0804">Transcription</keyword>
<dbReference type="PANTHER" id="PTHR46577">
    <property type="entry name" value="HTH-TYPE TRANSCRIPTIONAL REGULATORY PROTEIN GABR"/>
    <property type="match status" value="1"/>
</dbReference>
<evidence type="ECO:0000259" key="6">
    <source>
        <dbReference type="PROSITE" id="PS50949"/>
    </source>
</evidence>
<accession>A0ABX1DFG9</accession>
<keyword evidence="8" id="KW-1185">Reference proteome</keyword>
<comment type="caution">
    <text evidence="7">The sequence shown here is derived from an EMBL/GenBank/DDBJ whole genome shotgun (WGS) entry which is preliminary data.</text>
</comment>
<dbReference type="InterPro" id="IPR000524">
    <property type="entry name" value="Tscrpt_reg_HTH_GntR"/>
</dbReference>
<keyword evidence="2" id="KW-0663">Pyridoxal phosphate</keyword>
<organism evidence="7 8">
    <name type="scientific">Tamlana crocina</name>
    <dbReference type="NCBI Taxonomy" id="393006"/>
    <lineage>
        <taxon>Bacteria</taxon>
        <taxon>Pseudomonadati</taxon>
        <taxon>Bacteroidota</taxon>
        <taxon>Flavobacteriia</taxon>
        <taxon>Flavobacteriales</taxon>
        <taxon>Flavobacteriaceae</taxon>
        <taxon>Tamlana</taxon>
    </lineage>
</organism>
<dbReference type="PANTHER" id="PTHR46577:SF1">
    <property type="entry name" value="HTH-TYPE TRANSCRIPTIONAL REGULATORY PROTEIN GABR"/>
    <property type="match status" value="1"/>
</dbReference>
<evidence type="ECO:0000256" key="3">
    <source>
        <dbReference type="ARBA" id="ARBA00023015"/>
    </source>
</evidence>
<name>A0ABX1DFG9_9FLAO</name>
<feature type="domain" description="HTH gntR-type" evidence="6">
    <location>
        <begin position="21"/>
        <end position="89"/>
    </location>
</feature>
<dbReference type="Gene3D" id="1.10.10.10">
    <property type="entry name" value="Winged helix-like DNA-binding domain superfamily/Winged helix DNA-binding domain"/>
    <property type="match status" value="1"/>
</dbReference>
<dbReference type="SUPFAM" id="SSF46785">
    <property type="entry name" value="Winged helix' DNA-binding domain"/>
    <property type="match status" value="1"/>
</dbReference>
<dbReference type="InterPro" id="IPR036390">
    <property type="entry name" value="WH_DNA-bd_sf"/>
</dbReference>
<evidence type="ECO:0000256" key="1">
    <source>
        <dbReference type="ARBA" id="ARBA00005384"/>
    </source>
</evidence>
<keyword evidence="4" id="KW-0238">DNA-binding</keyword>
<dbReference type="EMBL" id="JAAVJS010000014">
    <property type="protein sequence ID" value="NJX15996.1"/>
    <property type="molecule type" value="Genomic_DNA"/>
</dbReference>
<dbReference type="InterPro" id="IPR015421">
    <property type="entry name" value="PyrdxlP-dep_Trfase_major"/>
</dbReference>
<keyword evidence="3" id="KW-0805">Transcription regulation</keyword>
<evidence type="ECO:0000313" key="7">
    <source>
        <dbReference type="EMBL" id="NJX15996.1"/>
    </source>
</evidence>
<proteinExistence type="inferred from homology"/>
<evidence type="ECO:0000256" key="2">
    <source>
        <dbReference type="ARBA" id="ARBA00022898"/>
    </source>
</evidence>